<dbReference type="InterPro" id="IPR040223">
    <property type="entry name" value="PAR_bZIP"/>
</dbReference>
<evidence type="ECO:0000256" key="5">
    <source>
        <dbReference type="ARBA" id="ARBA00023242"/>
    </source>
</evidence>
<keyword evidence="4" id="KW-0804">Transcription</keyword>
<name>A0A180G279_PUCT1</name>
<dbReference type="Proteomes" id="UP000005240">
    <property type="component" value="Unassembled WGS sequence"/>
</dbReference>
<dbReference type="GO" id="GO:0000978">
    <property type="term" value="F:RNA polymerase II cis-regulatory region sequence-specific DNA binding"/>
    <property type="evidence" value="ECO:0007669"/>
    <property type="project" value="TreeGrafter"/>
</dbReference>
<dbReference type="PANTHER" id="PTHR11988">
    <property type="entry name" value="THYROTROPH EMBRYONIC FACTOR RELATED"/>
    <property type="match status" value="1"/>
</dbReference>
<protein>
    <submittedName>
        <fullName evidence="7 8">Uncharacterized protein</fullName>
    </submittedName>
</protein>
<reference evidence="8 9" key="3">
    <citation type="journal article" date="2017" name="G3 (Bethesda)">
        <title>Comparative analysis highlights variable genome content of wheat rusts and divergence of the mating loci.</title>
        <authorList>
            <person name="Cuomo C.A."/>
            <person name="Bakkeren G."/>
            <person name="Khalil H.B."/>
            <person name="Panwar V."/>
            <person name="Joly D."/>
            <person name="Linning R."/>
            <person name="Sakthikumar S."/>
            <person name="Song X."/>
            <person name="Adiconis X."/>
            <person name="Fan L."/>
            <person name="Goldberg J.M."/>
            <person name="Levin J.Z."/>
            <person name="Young S."/>
            <person name="Zeng Q."/>
            <person name="Anikster Y."/>
            <person name="Bruce M."/>
            <person name="Wang M."/>
            <person name="Yin C."/>
            <person name="McCallum B."/>
            <person name="Szabo L.J."/>
            <person name="Hulbert S."/>
            <person name="Chen X."/>
            <person name="Fellers J.P."/>
        </authorList>
    </citation>
    <scope>NUCLEOTIDE SEQUENCE</scope>
    <source>
        <strain evidence="9">Isolate 1-1 / race 1 (BBBD)</strain>
        <strain evidence="8">isolate 1-1 / race 1 (BBBD)</strain>
    </source>
</reference>
<evidence type="ECO:0000256" key="2">
    <source>
        <dbReference type="ARBA" id="ARBA00023015"/>
    </source>
</evidence>
<comment type="subcellular location">
    <subcellularLocation>
        <location evidence="1">Nucleus</location>
    </subcellularLocation>
</comment>
<keyword evidence="9" id="KW-1185">Reference proteome</keyword>
<keyword evidence="3" id="KW-0238">DNA-binding</keyword>
<keyword evidence="2" id="KW-0805">Transcription regulation</keyword>
<dbReference type="PANTHER" id="PTHR11988:SF27">
    <property type="entry name" value="GH27708P"/>
    <property type="match status" value="1"/>
</dbReference>
<evidence type="ECO:0000256" key="3">
    <source>
        <dbReference type="ARBA" id="ARBA00023125"/>
    </source>
</evidence>
<dbReference type="EMBL" id="ADAS02000823">
    <property type="protein sequence ID" value="OAV86771.1"/>
    <property type="molecule type" value="Genomic_DNA"/>
</dbReference>
<proteinExistence type="predicted"/>
<keyword evidence="5" id="KW-0539">Nucleus</keyword>
<evidence type="ECO:0000313" key="9">
    <source>
        <dbReference type="Proteomes" id="UP000005240"/>
    </source>
</evidence>
<gene>
    <name evidence="7" type="ORF">PTTG_11882</name>
</gene>
<dbReference type="OrthoDB" id="2498853at2759"/>
<evidence type="ECO:0000256" key="4">
    <source>
        <dbReference type="ARBA" id="ARBA00023163"/>
    </source>
</evidence>
<reference evidence="8" key="4">
    <citation type="submission" date="2025-05" db="UniProtKB">
        <authorList>
            <consortium name="EnsemblFungi"/>
        </authorList>
    </citation>
    <scope>IDENTIFICATION</scope>
    <source>
        <strain evidence="8">isolate 1-1 / race 1 (BBBD)</strain>
    </source>
</reference>
<feature type="region of interest" description="Disordered" evidence="6">
    <location>
        <begin position="471"/>
        <end position="495"/>
    </location>
</feature>
<dbReference type="GO" id="GO:0005634">
    <property type="term" value="C:nucleus"/>
    <property type="evidence" value="ECO:0007669"/>
    <property type="project" value="UniProtKB-SubCell"/>
</dbReference>
<reference evidence="7" key="2">
    <citation type="submission" date="2016-05" db="EMBL/GenBank/DDBJ databases">
        <title>Comparative analysis highlights variable genome content of wheat rusts and divergence of the mating loci.</title>
        <authorList>
            <person name="Cuomo C.A."/>
            <person name="Bakkeren G."/>
            <person name="Szabo L."/>
            <person name="Khalil H."/>
            <person name="Joly D."/>
            <person name="Goldberg J."/>
            <person name="Young S."/>
            <person name="Zeng Q."/>
            <person name="Fellers J."/>
        </authorList>
    </citation>
    <scope>NUCLEOTIDE SEQUENCE [LARGE SCALE GENOMIC DNA]</scope>
    <source>
        <strain evidence="7">1-1 BBBD Race 1</strain>
    </source>
</reference>
<evidence type="ECO:0000256" key="6">
    <source>
        <dbReference type="SAM" id="MobiDB-lite"/>
    </source>
</evidence>
<sequence length="520" mass="58966">MAKLTDLPAELIHRIIEDILQPDHTPEGPREAWDGRLIDQDYNEGHHLLDHNGHYEDPDVRPHHELEYREPTPRTYERDHRVTPVLRPDVSWPQGLPSNPLLPLSLVSRNFRRCAQEILFKNVPLLSTRRASLFLQALNGLSPQDESIHIPGTSIGSPDKRNARQEGHLSRLAQHVRTLQLRCIGPCSMDNVPKGGGSVFCDIIRSCPFLENVAIRTTFAIDCREPLLDALASLRLIKEFVIINNNSDGSGLSFRWNVEDLLGRLFPHWPFLKTVDLAELASSSEEKSQTGTIQEPKLNCALRTMILEDPDIDEYELSMLVKSFRDSMRTLEINRPAYRIGRAGICRILKDCTNPELESLKLDWPHNEQPFSSIPDVIDSDDPVTSLALLDILFKSPFALRELKSLCFSGTIATPKLFERLPDSIIKIAWGNCVEISFTAFDKILSNEKLLPNLECYSIRTRRTRDMEAESFSGRGLCSQREREDASDSEDESMEADAAMNPYWQHIMGIIDAELAMGNI</sequence>
<dbReference type="EnsemblFungi" id="PTTG_11882-t43_1">
    <property type="protein sequence ID" value="PTTG_11882-t43_1-p1"/>
    <property type="gene ID" value="PTTG_11882"/>
</dbReference>
<evidence type="ECO:0000313" key="8">
    <source>
        <dbReference type="EnsemblFungi" id="PTTG_11882-t43_1-p1"/>
    </source>
</evidence>
<dbReference type="VEuPathDB" id="FungiDB:PTTG_11882"/>
<dbReference type="AlphaFoldDB" id="A0A180G279"/>
<evidence type="ECO:0000256" key="1">
    <source>
        <dbReference type="ARBA" id="ARBA00004123"/>
    </source>
</evidence>
<accession>A0A180G279</accession>
<dbReference type="SUPFAM" id="SSF52047">
    <property type="entry name" value="RNI-like"/>
    <property type="match status" value="1"/>
</dbReference>
<dbReference type="GO" id="GO:0000981">
    <property type="term" value="F:DNA-binding transcription factor activity, RNA polymerase II-specific"/>
    <property type="evidence" value="ECO:0007669"/>
    <property type="project" value="TreeGrafter"/>
</dbReference>
<reference evidence="7" key="1">
    <citation type="submission" date="2009-11" db="EMBL/GenBank/DDBJ databases">
        <authorList>
            <consortium name="The Broad Institute Genome Sequencing Platform"/>
            <person name="Ward D."/>
            <person name="Feldgarden M."/>
            <person name="Earl A."/>
            <person name="Young S.K."/>
            <person name="Zeng Q."/>
            <person name="Koehrsen M."/>
            <person name="Alvarado L."/>
            <person name="Berlin A."/>
            <person name="Bochicchio J."/>
            <person name="Borenstein D."/>
            <person name="Chapman S.B."/>
            <person name="Chen Z."/>
            <person name="Engels R."/>
            <person name="Freedman E."/>
            <person name="Gellesch M."/>
            <person name="Goldberg J."/>
            <person name="Griggs A."/>
            <person name="Gujja S."/>
            <person name="Heilman E."/>
            <person name="Heiman D."/>
            <person name="Hepburn T."/>
            <person name="Howarth C."/>
            <person name="Jen D."/>
            <person name="Larson L."/>
            <person name="Lewis B."/>
            <person name="Mehta T."/>
            <person name="Park D."/>
            <person name="Pearson M."/>
            <person name="Roberts A."/>
            <person name="Saif S."/>
            <person name="Shea T."/>
            <person name="Shenoy N."/>
            <person name="Sisk P."/>
            <person name="Stolte C."/>
            <person name="Sykes S."/>
            <person name="Thomson T."/>
            <person name="Walk T."/>
            <person name="White J."/>
            <person name="Yandava C."/>
            <person name="Izard J."/>
            <person name="Baranova O.V."/>
            <person name="Blanton J.M."/>
            <person name="Tanner A.C."/>
            <person name="Dewhirst F.E."/>
            <person name="Haas B."/>
            <person name="Nusbaum C."/>
            <person name="Birren B."/>
        </authorList>
    </citation>
    <scope>NUCLEOTIDE SEQUENCE [LARGE SCALE GENOMIC DNA]</scope>
    <source>
        <strain evidence="7">1-1 BBBD Race 1</strain>
    </source>
</reference>
<organism evidence="7">
    <name type="scientific">Puccinia triticina (isolate 1-1 / race 1 (BBBD))</name>
    <name type="common">Brown leaf rust fungus</name>
    <dbReference type="NCBI Taxonomy" id="630390"/>
    <lineage>
        <taxon>Eukaryota</taxon>
        <taxon>Fungi</taxon>
        <taxon>Dikarya</taxon>
        <taxon>Basidiomycota</taxon>
        <taxon>Pucciniomycotina</taxon>
        <taxon>Pucciniomycetes</taxon>
        <taxon>Pucciniales</taxon>
        <taxon>Pucciniaceae</taxon>
        <taxon>Puccinia</taxon>
    </lineage>
</organism>
<evidence type="ECO:0000313" key="7">
    <source>
        <dbReference type="EMBL" id="OAV86771.1"/>
    </source>
</evidence>